<sequence>MSERHVEPVVLSGEENREVLEGRVLPVWTKNAARQDRPVTVFVAGPPGSGKTTLADLVHAVLNRRGGAVRIGRDLYKAAHRHYAKLLDQDVRTAGVKVRPDTSRWQEAVEAHVRVNQFDAVVETALTDAAEFRTASAAYRKTGSRIEVIVLATPQALDQLGILKRFLTEALEGGGRYVSWENHDTCAKRLPPTLAAIEAERLADRITVLRRDGEVLYDNELTDGAWRRPAAADKAVLAGRSRPWTAQETVVFRRDLAQTDQRLHREALPADKRLAVQRDTERAAALAEPVRRIAQATAQPPGVDYYRLSAAEHQWIFDELIVPSYLSRIAPQEQPVVVYVMGQPGAGKTRTARLVQRALRGRRPTRIVGEDYKVSHPDYLRLLQESPRTAGARIRSDYRAWQAMAEAHVRARRGDMVIEIAPGSVDQFVASVAAARRDRYRAKMVVLGVRAADSRQGTAARYAEVSADGGPARFTTAAGHDACFRAVVEAVRHAEADALVDSIVVMRRDGTAAYHNELTAEGRWHRAPGAARALAAEQQRPYTPQEAAEFFAMHRRLRAALPQYRAELLDIAQLAQPLMPDRWRPRRITQPAAPTALPARPMGLG</sequence>
<reference evidence="8 9" key="1">
    <citation type="submission" date="2020-12" db="EMBL/GenBank/DDBJ databases">
        <authorList>
            <person name="Kusuma A.B."/>
            <person name="Nouioui I."/>
            <person name="Goodfellow M."/>
        </authorList>
    </citation>
    <scope>NUCLEOTIDE SEQUENCE [LARGE SCALE GENOMIC DNA]</scope>
    <source>
        <strain evidence="8 9">DSM 41764</strain>
    </source>
</reference>
<dbReference type="Proteomes" id="UP000638849">
    <property type="component" value="Unassembled WGS sequence"/>
</dbReference>
<dbReference type="InterPro" id="IPR027417">
    <property type="entry name" value="P-loop_NTPase"/>
</dbReference>
<organism evidence="8 9">
    <name type="scientific">Streptomyces javensis</name>
    <dbReference type="NCBI Taxonomy" id="114698"/>
    <lineage>
        <taxon>Bacteria</taxon>
        <taxon>Bacillati</taxon>
        <taxon>Actinomycetota</taxon>
        <taxon>Actinomycetes</taxon>
        <taxon>Kitasatosporales</taxon>
        <taxon>Streptomycetaceae</taxon>
        <taxon>Streptomyces</taxon>
        <taxon>Streptomyces violaceusniger group</taxon>
    </lineage>
</organism>
<accession>A0ABS0R8V2</accession>
<dbReference type="SUPFAM" id="SSF52540">
    <property type="entry name" value="P-loop containing nucleoside triphosphate hydrolases"/>
    <property type="match status" value="2"/>
</dbReference>
<keyword evidence="3" id="KW-0547">Nucleotide-binding</keyword>
<evidence type="ECO:0000256" key="2">
    <source>
        <dbReference type="ARBA" id="ARBA00011963"/>
    </source>
</evidence>
<dbReference type="EC" id="2.7.1.176" evidence="2"/>
<evidence type="ECO:0000313" key="9">
    <source>
        <dbReference type="Proteomes" id="UP000638849"/>
    </source>
</evidence>
<proteinExistence type="inferred from homology"/>
<dbReference type="Pfam" id="PF06414">
    <property type="entry name" value="Zeta_toxin"/>
    <property type="match status" value="2"/>
</dbReference>
<dbReference type="Gene3D" id="3.40.50.300">
    <property type="entry name" value="P-loop containing nucleotide triphosphate hydrolases"/>
    <property type="match status" value="2"/>
</dbReference>
<evidence type="ECO:0000256" key="5">
    <source>
        <dbReference type="ARBA" id="ARBA00032897"/>
    </source>
</evidence>
<evidence type="ECO:0000256" key="3">
    <source>
        <dbReference type="ARBA" id="ARBA00022741"/>
    </source>
</evidence>
<evidence type="ECO:0000313" key="8">
    <source>
        <dbReference type="EMBL" id="MBI0313738.1"/>
    </source>
</evidence>
<comment type="catalytic activity">
    <reaction evidence="6">
        <text>UDP-N-acetyl-alpha-D-glucosamine + ATP = UDP-N-acetyl-alpha-D-glucosamine 3'-phosphate + ADP + H(+)</text>
        <dbReference type="Rhea" id="RHEA:32671"/>
        <dbReference type="ChEBI" id="CHEBI:15378"/>
        <dbReference type="ChEBI" id="CHEBI:30616"/>
        <dbReference type="ChEBI" id="CHEBI:57705"/>
        <dbReference type="ChEBI" id="CHEBI:64353"/>
        <dbReference type="ChEBI" id="CHEBI:456216"/>
        <dbReference type="EC" id="2.7.1.176"/>
    </reaction>
</comment>
<name>A0ABS0R8V2_9ACTN</name>
<comment type="caution">
    <text evidence="8">The sequence shown here is derived from an EMBL/GenBank/DDBJ whole genome shotgun (WGS) entry which is preliminary data.</text>
</comment>
<evidence type="ECO:0000256" key="4">
    <source>
        <dbReference type="ARBA" id="ARBA00022840"/>
    </source>
</evidence>
<feature type="domain" description="AAA+ ATPase" evidence="7">
    <location>
        <begin position="37"/>
        <end position="221"/>
    </location>
</feature>
<dbReference type="EMBL" id="JAEEAQ010000086">
    <property type="protein sequence ID" value="MBI0313738.1"/>
    <property type="molecule type" value="Genomic_DNA"/>
</dbReference>
<dbReference type="InterPro" id="IPR010488">
    <property type="entry name" value="Zeta_toxin_domain"/>
</dbReference>
<evidence type="ECO:0000259" key="7">
    <source>
        <dbReference type="SMART" id="SM00382"/>
    </source>
</evidence>
<feature type="domain" description="AAA+ ATPase" evidence="7">
    <location>
        <begin position="334"/>
        <end position="510"/>
    </location>
</feature>
<evidence type="ECO:0000256" key="6">
    <source>
        <dbReference type="ARBA" id="ARBA00048178"/>
    </source>
</evidence>
<evidence type="ECO:0000256" key="1">
    <source>
        <dbReference type="ARBA" id="ARBA00009104"/>
    </source>
</evidence>
<dbReference type="RefSeq" id="WP_198276864.1">
    <property type="nucleotide sequence ID" value="NZ_BAAAIF010000094.1"/>
</dbReference>
<gene>
    <name evidence="8" type="ORF">JBF12_12175</name>
</gene>
<keyword evidence="4" id="KW-0067">ATP-binding</keyword>
<dbReference type="InterPro" id="IPR003593">
    <property type="entry name" value="AAA+_ATPase"/>
</dbReference>
<dbReference type="SMART" id="SM00382">
    <property type="entry name" value="AAA"/>
    <property type="match status" value="2"/>
</dbReference>
<comment type="similarity">
    <text evidence="1">Belongs to the zeta toxin family.</text>
</comment>
<protein>
    <recommendedName>
        <fullName evidence="5">UDP-N-acetylglucosamine kinase</fullName>
        <ecNumber evidence="2">2.7.1.176</ecNumber>
    </recommendedName>
    <alternativeName>
        <fullName evidence="5">UDP-N-acetylglucosamine kinase</fullName>
    </alternativeName>
</protein>
<keyword evidence="9" id="KW-1185">Reference proteome</keyword>